<name>A0A2P2NPD4_RHIMU</name>
<protein>
    <submittedName>
        <fullName evidence="1">Uncharacterized protein</fullName>
    </submittedName>
</protein>
<accession>A0A2P2NPD4</accession>
<reference evidence="1" key="1">
    <citation type="submission" date="2018-02" db="EMBL/GenBank/DDBJ databases">
        <title>Rhizophora mucronata_Transcriptome.</title>
        <authorList>
            <person name="Meera S.P."/>
            <person name="Sreeshan A."/>
            <person name="Augustine A."/>
        </authorList>
    </citation>
    <scope>NUCLEOTIDE SEQUENCE</scope>
    <source>
        <tissue evidence="1">Leaf</tissue>
    </source>
</reference>
<proteinExistence type="predicted"/>
<dbReference type="EMBL" id="GGEC01063821">
    <property type="protein sequence ID" value="MBX44305.1"/>
    <property type="molecule type" value="Transcribed_RNA"/>
</dbReference>
<organism evidence="1">
    <name type="scientific">Rhizophora mucronata</name>
    <name type="common">Asiatic mangrove</name>
    <dbReference type="NCBI Taxonomy" id="61149"/>
    <lineage>
        <taxon>Eukaryota</taxon>
        <taxon>Viridiplantae</taxon>
        <taxon>Streptophyta</taxon>
        <taxon>Embryophyta</taxon>
        <taxon>Tracheophyta</taxon>
        <taxon>Spermatophyta</taxon>
        <taxon>Magnoliopsida</taxon>
        <taxon>eudicotyledons</taxon>
        <taxon>Gunneridae</taxon>
        <taxon>Pentapetalae</taxon>
        <taxon>rosids</taxon>
        <taxon>fabids</taxon>
        <taxon>Malpighiales</taxon>
        <taxon>Rhizophoraceae</taxon>
        <taxon>Rhizophora</taxon>
    </lineage>
</organism>
<sequence>MSLSVCAFSSGV</sequence>
<evidence type="ECO:0000313" key="1">
    <source>
        <dbReference type="EMBL" id="MBX44305.1"/>
    </source>
</evidence>